<evidence type="ECO:0000313" key="2">
    <source>
        <dbReference type="Proteomes" id="UP000634805"/>
    </source>
</evidence>
<dbReference type="Proteomes" id="UP000634805">
    <property type="component" value="Unassembled WGS sequence"/>
</dbReference>
<accession>A0A811TG37</accession>
<comment type="caution">
    <text evidence="1">The sequence shown here is derived from an EMBL/GenBank/DDBJ whole genome shotgun (WGS) entry which is preliminary data.</text>
</comment>
<organism evidence="1 2">
    <name type="scientific">Candidatus Argoarchaeum ethanivorans</name>
    <dbReference type="NCBI Taxonomy" id="2608793"/>
    <lineage>
        <taxon>Archaea</taxon>
        <taxon>Methanobacteriati</taxon>
        <taxon>Methanobacteriota</taxon>
        <taxon>Stenosarchaea group</taxon>
        <taxon>Methanomicrobia</taxon>
        <taxon>Methanosarcinales</taxon>
        <taxon>Methanosarcinales incertae sedis</taxon>
        <taxon>GOM Arc I cluster</taxon>
        <taxon>Candidatus Argoarchaeum</taxon>
    </lineage>
</organism>
<proteinExistence type="predicted"/>
<name>A0A811TG37_9EURY</name>
<sequence length="66" mass="7872">MVQELLRLTQHIRYWLMPLPFRTLPPLVATAYMLETLYAKTFGTRLLHTQYAVTHNEVVWLRRATT</sequence>
<dbReference type="EMBL" id="CAJHIS010000028">
    <property type="protein sequence ID" value="CAD6494682.1"/>
    <property type="molecule type" value="Genomic_DNA"/>
</dbReference>
<gene>
    <name evidence="1" type="ORF">EMLJLAPB_00889</name>
</gene>
<dbReference type="AlphaFoldDB" id="A0A811TG37"/>
<reference evidence="1" key="1">
    <citation type="submission" date="2020-10" db="EMBL/GenBank/DDBJ databases">
        <authorList>
            <person name="Hahn C.J."/>
            <person name="Laso-Perez R."/>
            <person name="Vulcano F."/>
            <person name="Vaziourakis K.-M."/>
            <person name="Stokke R."/>
            <person name="Steen I.H."/>
            <person name="Teske A."/>
            <person name="Boetius A."/>
            <person name="Liebeke M."/>
            <person name="Amann R."/>
            <person name="Knittel K."/>
        </authorList>
    </citation>
    <scope>NUCLEOTIDE SEQUENCE</scope>
    <source>
        <strain evidence="1">Gfbio:e3339647-f889-4370-9287-4fb5cb688e4c:AG392D22_GoMArc1</strain>
    </source>
</reference>
<evidence type="ECO:0000313" key="1">
    <source>
        <dbReference type="EMBL" id="CAD6494682.1"/>
    </source>
</evidence>
<protein>
    <submittedName>
        <fullName evidence="1">Uncharacterized protein</fullName>
    </submittedName>
</protein>